<dbReference type="RefSeq" id="WP_140396575.1">
    <property type="nucleotide sequence ID" value="NZ_FOJJ01000001.1"/>
</dbReference>
<name>A0A550JKY4_9BACT</name>
<sequence>MINNGLLRKFFAIALLFTIVGMRLSSVSYDGFVVPVQDVIAKVAVMLDGDTKPQAAHCKVKGQGMDLPVPCANFVLTERLQVSRLSYPSMPKLILPEGHTTIFIPPA</sequence>
<reference evidence="1 2" key="1">
    <citation type="submission" date="2019-07" db="EMBL/GenBank/DDBJ databases">
        <title>Insights of Desulfuromonas acetexigens electromicrobiology.</title>
        <authorList>
            <person name="Katuri K."/>
            <person name="Sapireddy V."/>
            <person name="Shaw D.R."/>
            <person name="Saikaly P."/>
        </authorList>
    </citation>
    <scope>NUCLEOTIDE SEQUENCE [LARGE SCALE GENOMIC DNA]</scope>
    <source>
        <strain evidence="1 2">2873</strain>
    </source>
</reference>
<evidence type="ECO:0000313" key="1">
    <source>
        <dbReference type="EMBL" id="TRO83855.1"/>
    </source>
</evidence>
<dbReference type="EMBL" id="VJVV01000001">
    <property type="protein sequence ID" value="TRO83855.1"/>
    <property type="molecule type" value="Genomic_DNA"/>
</dbReference>
<protein>
    <submittedName>
        <fullName evidence="1">Uncharacterized protein</fullName>
    </submittedName>
</protein>
<organism evidence="1 2">
    <name type="scientific">Trichloromonas acetexigens</name>
    <dbReference type="NCBI Taxonomy" id="38815"/>
    <lineage>
        <taxon>Bacteria</taxon>
        <taxon>Pseudomonadati</taxon>
        <taxon>Thermodesulfobacteriota</taxon>
        <taxon>Desulfuromonadia</taxon>
        <taxon>Desulfuromonadales</taxon>
        <taxon>Trichloromonadaceae</taxon>
        <taxon>Trichloromonas</taxon>
    </lineage>
</organism>
<proteinExistence type="predicted"/>
<keyword evidence="2" id="KW-1185">Reference proteome</keyword>
<gene>
    <name evidence="1" type="ORF">FL622_01350</name>
</gene>
<dbReference type="Proteomes" id="UP000317155">
    <property type="component" value="Unassembled WGS sequence"/>
</dbReference>
<accession>A0A550JKY4</accession>
<dbReference type="AlphaFoldDB" id="A0A550JKY4"/>
<evidence type="ECO:0000313" key="2">
    <source>
        <dbReference type="Proteomes" id="UP000317155"/>
    </source>
</evidence>
<comment type="caution">
    <text evidence="1">The sequence shown here is derived from an EMBL/GenBank/DDBJ whole genome shotgun (WGS) entry which is preliminary data.</text>
</comment>